<dbReference type="RefSeq" id="WP_197675931.1">
    <property type="nucleotide sequence ID" value="NZ_LT594323.1"/>
</dbReference>
<dbReference type="Proteomes" id="UP000199385">
    <property type="component" value="Chromosome I"/>
</dbReference>
<dbReference type="EMBL" id="LT594323">
    <property type="protein sequence ID" value="SBT45107.1"/>
    <property type="molecule type" value="Genomic_DNA"/>
</dbReference>
<name>A0A1A8ZML5_9ACTN</name>
<protein>
    <recommendedName>
        <fullName evidence="3">DUF4276 family protein</fullName>
    </recommendedName>
</protein>
<accession>A0A1A8ZML5</accession>
<evidence type="ECO:0000313" key="2">
    <source>
        <dbReference type="Proteomes" id="UP000199385"/>
    </source>
</evidence>
<dbReference type="STRING" id="261654.GA0070611_2917"/>
<organism evidence="1 2">
    <name type="scientific">Micromonospora auratinigra</name>
    <dbReference type="NCBI Taxonomy" id="261654"/>
    <lineage>
        <taxon>Bacteria</taxon>
        <taxon>Bacillati</taxon>
        <taxon>Actinomycetota</taxon>
        <taxon>Actinomycetes</taxon>
        <taxon>Micromonosporales</taxon>
        <taxon>Micromonosporaceae</taxon>
        <taxon>Micromonospora</taxon>
    </lineage>
</organism>
<proteinExistence type="predicted"/>
<evidence type="ECO:0008006" key="3">
    <source>
        <dbReference type="Google" id="ProtNLM"/>
    </source>
</evidence>
<sequence length="216" mass="23723">MTQRSYSGLFVAEGSSDAPLAELIESLFLQRGVDVRLSQPDFSLLGRVAKDVGSRVSAGLRLAGEPADLIVVHRDADNAGHAARRQEIVTAVSSLKVPSALIPVIPVRMTEAWLLLDEAAIRLVAGNPKGRMNLTLPKRHEVESLADPKNVLRTCLLTASGETGRRGDAVRNRFNQHRRQLLELLDPSGPVSTLQSWKRLLDEVDHIVAGWEPYRD</sequence>
<reference evidence="2" key="1">
    <citation type="submission" date="2016-06" db="EMBL/GenBank/DDBJ databases">
        <authorList>
            <person name="Varghese N."/>
            <person name="Submissions Spin"/>
        </authorList>
    </citation>
    <scope>NUCLEOTIDE SEQUENCE [LARGE SCALE GENOMIC DNA]</scope>
    <source>
        <strain evidence="2">DSM 44815</strain>
    </source>
</reference>
<keyword evidence="2" id="KW-1185">Reference proteome</keyword>
<evidence type="ECO:0000313" key="1">
    <source>
        <dbReference type="EMBL" id="SBT45107.1"/>
    </source>
</evidence>
<gene>
    <name evidence="1" type="ORF">GA0070611_2917</name>
</gene>
<dbReference type="AlphaFoldDB" id="A0A1A8ZML5"/>
<dbReference type="PATRIC" id="fig|261654.4.peg.2967"/>